<proteinExistence type="predicted"/>
<accession>A0A4Z2I5T8</accession>
<evidence type="ECO:0000313" key="1">
    <source>
        <dbReference type="EMBL" id="TNN73406.1"/>
    </source>
</evidence>
<organism evidence="1 2">
    <name type="scientific">Liparis tanakae</name>
    <name type="common">Tanaka's snailfish</name>
    <dbReference type="NCBI Taxonomy" id="230148"/>
    <lineage>
        <taxon>Eukaryota</taxon>
        <taxon>Metazoa</taxon>
        <taxon>Chordata</taxon>
        <taxon>Craniata</taxon>
        <taxon>Vertebrata</taxon>
        <taxon>Euteleostomi</taxon>
        <taxon>Actinopterygii</taxon>
        <taxon>Neopterygii</taxon>
        <taxon>Teleostei</taxon>
        <taxon>Neoteleostei</taxon>
        <taxon>Acanthomorphata</taxon>
        <taxon>Eupercaria</taxon>
        <taxon>Perciformes</taxon>
        <taxon>Cottioidei</taxon>
        <taxon>Cottales</taxon>
        <taxon>Liparidae</taxon>
        <taxon>Liparis</taxon>
    </lineage>
</organism>
<reference evidence="1 2" key="1">
    <citation type="submission" date="2019-03" db="EMBL/GenBank/DDBJ databases">
        <title>First draft genome of Liparis tanakae, snailfish: a comprehensive survey of snailfish specific genes.</title>
        <authorList>
            <person name="Kim W."/>
            <person name="Song I."/>
            <person name="Jeong J.-H."/>
            <person name="Kim D."/>
            <person name="Kim S."/>
            <person name="Ryu S."/>
            <person name="Song J.Y."/>
            <person name="Lee S.K."/>
        </authorList>
    </citation>
    <scope>NUCLEOTIDE SEQUENCE [LARGE SCALE GENOMIC DNA]</scope>
    <source>
        <tissue evidence="1">Muscle</tissue>
    </source>
</reference>
<evidence type="ECO:0000313" key="2">
    <source>
        <dbReference type="Proteomes" id="UP000314294"/>
    </source>
</evidence>
<sequence length="247" mass="25511">MVVVEAHLPVEHVVRAPVARDGGAHLGLRLGAVFALTALTLLQGARRRGRVIGAGFAAIHPPTASTAGPRRPLQGVGLGEKLLDGVNEVAYPTGAVAPLVFHRGALVLQRVVAFAPHRRLALKLLQQVRRDAVVVSTTSSTSSTCLDAPCIRHHRAALLLQLMVGVVVSAREGAAGHVGVRAALGLEGVTLGVAGPLRRVRFPGVEEVGPTVRVSQGHGVIGGVAGGIGIKPLPQASRVQGHKQKLS</sequence>
<comment type="caution">
    <text evidence="1">The sequence shown here is derived from an EMBL/GenBank/DDBJ whole genome shotgun (WGS) entry which is preliminary data.</text>
</comment>
<dbReference type="Proteomes" id="UP000314294">
    <property type="component" value="Unassembled WGS sequence"/>
</dbReference>
<dbReference type="EMBL" id="SRLO01000125">
    <property type="protein sequence ID" value="TNN73406.1"/>
    <property type="molecule type" value="Genomic_DNA"/>
</dbReference>
<protein>
    <submittedName>
        <fullName evidence="1">Uncharacterized protein</fullName>
    </submittedName>
</protein>
<dbReference type="AlphaFoldDB" id="A0A4Z2I5T8"/>
<keyword evidence="2" id="KW-1185">Reference proteome</keyword>
<gene>
    <name evidence="1" type="ORF">EYF80_016360</name>
</gene>
<name>A0A4Z2I5T8_9TELE</name>